<accession>A0A6J6NUT9</accession>
<dbReference type="PANTHER" id="PTHR35007">
    <property type="entry name" value="INTEGRAL MEMBRANE PROTEIN-RELATED"/>
    <property type="match status" value="1"/>
</dbReference>
<keyword evidence="2" id="KW-1003">Cell membrane</keyword>
<keyword evidence="3 6" id="KW-0812">Transmembrane</keyword>
<proteinExistence type="predicted"/>
<keyword evidence="5 6" id="KW-0472">Membrane</keyword>
<dbReference type="EMBL" id="CAEZXK010000022">
    <property type="protein sequence ID" value="CAB4689742.1"/>
    <property type="molecule type" value="Genomic_DNA"/>
</dbReference>
<protein>
    <submittedName>
        <fullName evidence="8">Unannotated protein</fullName>
    </submittedName>
</protein>
<feature type="transmembrane region" description="Helical" evidence="6">
    <location>
        <begin position="180"/>
        <end position="203"/>
    </location>
</feature>
<dbReference type="PANTHER" id="PTHR35007:SF2">
    <property type="entry name" value="PILUS ASSEMBLE PROTEIN"/>
    <property type="match status" value="1"/>
</dbReference>
<dbReference type="Pfam" id="PF00482">
    <property type="entry name" value="T2SSF"/>
    <property type="match status" value="1"/>
</dbReference>
<dbReference type="GO" id="GO:0005886">
    <property type="term" value="C:plasma membrane"/>
    <property type="evidence" value="ECO:0007669"/>
    <property type="project" value="UniProtKB-SubCell"/>
</dbReference>
<evidence type="ECO:0000313" key="8">
    <source>
        <dbReference type="EMBL" id="CAB4689742.1"/>
    </source>
</evidence>
<gene>
    <name evidence="8" type="ORF">UFOPK2370_00872</name>
</gene>
<evidence type="ECO:0000256" key="5">
    <source>
        <dbReference type="ARBA" id="ARBA00023136"/>
    </source>
</evidence>
<keyword evidence="4 6" id="KW-1133">Transmembrane helix</keyword>
<comment type="subcellular location">
    <subcellularLocation>
        <location evidence="1">Cell membrane</location>
        <topology evidence="1">Multi-pass membrane protein</topology>
    </subcellularLocation>
</comment>
<feature type="transmembrane region" description="Helical" evidence="6">
    <location>
        <begin position="6"/>
        <end position="24"/>
    </location>
</feature>
<evidence type="ECO:0000259" key="7">
    <source>
        <dbReference type="Pfam" id="PF00482"/>
    </source>
</evidence>
<evidence type="ECO:0000256" key="2">
    <source>
        <dbReference type="ARBA" id="ARBA00022475"/>
    </source>
</evidence>
<evidence type="ECO:0000256" key="4">
    <source>
        <dbReference type="ARBA" id="ARBA00022989"/>
    </source>
</evidence>
<reference evidence="8" key="1">
    <citation type="submission" date="2020-05" db="EMBL/GenBank/DDBJ databases">
        <authorList>
            <person name="Chiriac C."/>
            <person name="Salcher M."/>
            <person name="Ghai R."/>
            <person name="Kavagutti S V."/>
        </authorList>
    </citation>
    <scope>NUCLEOTIDE SEQUENCE</scope>
</reference>
<evidence type="ECO:0000256" key="1">
    <source>
        <dbReference type="ARBA" id="ARBA00004651"/>
    </source>
</evidence>
<sequence>MLLPTLISVVSIATAAALLATFTGKVTVASRLEHVVPGSGLDLTGAVKQRRVSHLSKRMGRQIDAELPDLIDLACGALLTGQSLHSAIERVASRSNSLVASELHVFLRNVSLGQSLSSELAALCERKPTAAMKEFVNKISISIARGTPLAESFEALSTTIRERRALDLLKRAGVNETKMLIPLVSLVLPTTILFALYPSVLVLNVGFN</sequence>
<dbReference type="AlphaFoldDB" id="A0A6J6NUT9"/>
<name>A0A6J6NUT9_9ZZZZ</name>
<evidence type="ECO:0000256" key="3">
    <source>
        <dbReference type="ARBA" id="ARBA00022692"/>
    </source>
</evidence>
<organism evidence="8">
    <name type="scientific">freshwater metagenome</name>
    <dbReference type="NCBI Taxonomy" id="449393"/>
    <lineage>
        <taxon>unclassified sequences</taxon>
        <taxon>metagenomes</taxon>
        <taxon>ecological metagenomes</taxon>
    </lineage>
</organism>
<feature type="domain" description="Type II secretion system protein GspF" evidence="7">
    <location>
        <begin position="78"/>
        <end position="195"/>
    </location>
</feature>
<dbReference type="InterPro" id="IPR018076">
    <property type="entry name" value="T2SS_GspF_dom"/>
</dbReference>
<evidence type="ECO:0000256" key="6">
    <source>
        <dbReference type="SAM" id="Phobius"/>
    </source>
</evidence>